<dbReference type="SMART" id="SM00345">
    <property type="entry name" value="HTH_GNTR"/>
    <property type="match status" value="1"/>
</dbReference>
<evidence type="ECO:0000256" key="1">
    <source>
        <dbReference type="ARBA" id="ARBA00023015"/>
    </source>
</evidence>
<dbReference type="SMART" id="SM00895">
    <property type="entry name" value="FCD"/>
    <property type="match status" value="1"/>
</dbReference>
<comment type="caution">
    <text evidence="5">The sequence shown here is derived from an EMBL/GenBank/DDBJ whole genome shotgun (WGS) entry which is preliminary data.</text>
</comment>
<name>A0A6N9H618_9MICO</name>
<dbReference type="SUPFAM" id="SSF48008">
    <property type="entry name" value="GntR ligand-binding domain-like"/>
    <property type="match status" value="1"/>
</dbReference>
<dbReference type="SUPFAM" id="SSF46785">
    <property type="entry name" value="Winged helix' DNA-binding domain"/>
    <property type="match status" value="1"/>
</dbReference>
<dbReference type="PANTHER" id="PTHR43537">
    <property type="entry name" value="TRANSCRIPTIONAL REGULATOR, GNTR FAMILY"/>
    <property type="match status" value="1"/>
</dbReference>
<dbReference type="InterPro" id="IPR036390">
    <property type="entry name" value="WH_DNA-bd_sf"/>
</dbReference>
<dbReference type="InterPro" id="IPR008920">
    <property type="entry name" value="TF_FadR/GntR_C"/>
</dbReference>
<evidence type="ECO:0000256" key="3">
    <source>
        <dbReference type="ARBA" id="ARBA00023163"/>
    </source>
</evidence>
<dbReference type="RefSeq" id="WP_160952952.1">
    <property type="nucleotide sequence ID" value="NZ_WWEQ01000018.1"/>
</dbReference>
<dbReference type="Pfam" id="PF07729">
    <property type="entry name" value="FCD"/>
    <property type="match status" value="1"/>
</dbReference>
<organism evidence="5 6">
    <name type="scientific">Brevibacterium rongguiense</name>
    <dbReference type="NCBI Taxonomy" id="2695267"/>
    <lineage>
        <taxon>Bacteria</taxon>
        <taxon>Bacillati</taxon>
        <taxon>Actinomycetota</taxon>
        <taxon>Actinomycetes</taxon>
        <taxon>Micrococcales</taxon>
        <taxon>Brevibacteriaceae</taxon>
        <taxon>Brevibacterium</taxon>
    </lineage>
</organism>
<proteinExistence type="predicted"/>
<dbReference type="GO" id="GO:0003700">
    <property type="term" value="F:DNA-binding transcription factor activity"/>
    <property type="evidence" value="ECO:0007669"/>
    <property type="project" value="InterPro"/>
</dbReference>
<keyword evidence="1" id="KW-0805">Transcription regulation</keyword>
<dbReference type="PROSITE" id="PS50949">
    <property type="entry name" value="HTH_GNTR"/>
    <property type="match status" value="1"/>
</dbReference>
<dbReference type="Gene3D" id="1.10.10.10">
    <property type="entry name" value="Winged helix-like DNA-binding domain superfamily/Winged helix DNA-binding domain"/>
    <property type="match status" value="1"/>
</dbReference>
<dbReference type="Proteomes" id="UP000469215">
    <property type="component" value="Unassembled WGS sequence"/>
</dbReference>
<gene>
    <name evidence="5" type="ORF">GSY69_05940</name>
</gene>
<dbReference type="EMBL" id="WWEQ01000018">
    <property type="protein sequence ID" value="MYM19520.1"/>
    <property type="molecule type" value="Genomic_DNA"/>
</dbReference>
<evidence type="ECO:0000313" key="5">
    <source>
        <dbReference type="EMBL" id="MYM19520.1"/>
    </source>
</evidence>
<evidence type="ECO:0000256" key="2">
    <source>
        <dbReference type="ARBA" id="ARBA00023125"/>
    </source>
</evidence>
<keyword evidence="6" id="KW-1185">Reference proteome</keyword>
<dbReference type="InterPro" id="IPR000524">
    <property type="entry name" value="Tscrpt_reg_HTH_GntR"/>
</dbReference>
<evidence type="ECO:0000259" key="4">
    <source>
        <dbReference type="PROSITE" id="PS50949"/>
    </source>
</evidence>
<reference evidence="5 6" key="1">
    <citation type="submission" date="2020-01" db="EMBL/GenBank/DDBJ databases">
        <authorList>
            <person name="Deng T."/>
        </authorList>
    </citation>
    <scope>NUCLEOTIDE SEQUENCE [LARGE SCALE GENOMIC DNA]</scope>
    <source>
        <strain evidence="5 6">5221</strain>
    </source>
</reference>
<dbReference type="InterPro" id="IPR011711">
    <property type="entry name" value="GntR_C"/>
</dbReference>
<dbReference type="InterPro" id="IPR036388">
    <property type="entry name" value="WH-like_DNA-bd_sf"/>
</dbReference>
<dbReference type="PANTHER" id="PTHR43537:SF45">
    <property type="entry name" value="GNTR FAMILY REGULATORY PROTEIN"/>
    <property type="match status" value="1"/>
</dbReference>
<dbReference type="GO" id="GO:0003677">
    <property type="term" value="F:DNA binding"/>
    <property type="evidence" value="ECO:0007669"/>
    <property type="project" value="UniProtKB-KW"/>
</dbReference>
<dbReference type="AlphaFoldDB" id="A0A6N9H618"/>
<sequence>MITHSAPLRPRTTLRQEACELVKRALLRGEIGSGEIISANALAADLGISNSPVREALSDLAGDGLLELVKNRGFRVRTMTIADREEIHAMRSILEVEAMRLVARRGLSGAEESRARELTEQSVQPLHEGLTGDYLDADHAFHMYLLSLLGNARLSRSVGLLRDETRICGAFINMPSNELVACSTEHYDIIAAVVAQDEERTADLMRHHLEFSATRGATRGDAHRAR</sequence>
<dbReference type="Gene3D" id="1.20.120.530">
    <property type="entry name" value="GntR ligand-binding domain-like"/>
    <property type="match status" value="1"/>
</dbReference>
<feature type="domain" description="HTH gntR-type" evidence="4">
    <location>
        <begin position="12"/>
        <end position="79"/>
    </location>
</feature>
<keyword evidence="3" id="KW-0804">Transcription</keyword>
<protein>
    <submittedName>
        <fullName evidence="5">FCD domain-containing protein</fullName>
    </submittedName>
</protein>
<keyword evidence="2" id="KW-0238">DNA-binding</keyword>
<accession>A0A6N9H618</accession>
<dbReference type="Pfam" id="PF00392">
    <property type="entry name" value="GntR"/>
    <property type="match status" value="1"/>
</dbReference>
<evidence type="ECO:0000313" key="6">
    <source>
        <dbReference type="Proteomes" id="UP000469215"/>
    </source>
</evidence>